<organism evidence="2 3">
    <name type="scientific">Durusdinium trenchii</name>
    <dbReference type="NCBI Taxonomy" id="1381693"/>
    <lineage>
        <taxon>Eukaryota</taxon>
        <taxon>Sar</taxon>
        <taxon>Alveolata</taxon>
        <taxon>Dinophyceae</taxon>
        <taxon>Suessiales</taxon>
        <taxon>Symbiodiniaceae</taxon>
        <taxon>Durusdinium</taxon>
    </lineage>
</organism>
<dbReference type="Gene3D" id="3.20.20.80">
    <property type="entry name" value="Glycosidases"/>
    <property type="match status" value="1"/>
</dbReference>
<reference evidence="2 3" key="1">
    <citation type="submission" date="2024-02" db="EMBL/GenBank/DDBJ databases">
        <authorList>
            <person name="Chen Y."/>
            <person name="Shah S."/>
            <person name="Dougan E. K."/>
            <person name="Thang M."/>
            <person name="Chan C."/>
        </authorList>
    </citation>
    <scope>NUCLEOTIDE SEQUENCE [LARGE SCALE GENOMIC DNA]</scope>
</reference>
<feature type="region of interest" description="Disordered" evidence="1">
    <location>
        <begin position="97"/>
        <end position="133"/>
    </location>
</feature>
<evidence type="ECO:0000256" key="1">
    <source>
        <dbReference type="SAM" id="MobiDB-lite"/>
    </source>
</evidence>
<protein>
    <submittedName>
        <fullName evidence="2">Uncharacterized protein</fullName>
    </submittedName>
</protein>
<keyword evidence="3" id="KW-1185">Reference proteome</keyword>
<feature type="compositionally biased region" description="Basic residues" evidence="1">
    <location>
        <begin position="113"/>
        <end position="123"/>
    </location>
</feature>
<evidence type="ECO:0000313" key="3">
    <source>
        <dbReference type="Proteomes" id="UP001642484"/>
    </source>
</evidence>
<name>A0ABP0L721_9DINO</name>
<sequence>MSLRSPCAKLTAPSRRWFIRRMRLDCLGGIFKKSVKLPVSPGKVPIYVMLQLDWLSDDGQSLRYKEQLQRQLSAAKRAGIKGVMAWKPGGFVRCVRPETEQTTPESCRGPLRGSKRVDRRRAPRGVDARRGPPMAEPELLEQWLSEVPKEQPDELWPPPLWPGHFCKKSLLQLRDSSGLAAQSPPYSFAVRYDLRPLTKQWRGPKIR</sequence>
<dbReference type="EMBL" id="CAXAMN010011112">
    <property type="protein sequence ID" value="CAK9033982.1"/>
    <property type="molecule type" value="Genomic_DNA"/>
</dbReference>
<evidence type="ECO:0000313" key="2">
    <source>
        <dbReference type="EMBL" id="CAK9033982.1"/>
    </source>
</evidence>
<gene>
    <name evidence="2" type="ORF">CCMP2556_LOCUS19290</name>
</gene>
<comment type="caution">
    <text evidence="2">The sequence shown here is derived from an EMBL/GenBank/DDBJ whole genome shotgun (WGS) entry which is preliminary data.</text>
</comment>
<proteinExistence type="predicted"/>
<dbReference type="Proteomes" id="UP001642484">
    <property type="component" value="Unassembled WGS sequence"/>
</dbReference>
<accession>A0ABP0L721</accession>